<proteinExistence type="predicted"/>
<dbReference type="RefSeq" id="WP_377529046.1">
    <property type="nucleotide sequence ID" value="NZ_JBHTLD010000144.1"/>
</dbReference>
<organism evidence="1 2">
    <name type="scientific">Pontibacter rugosus</name>
    <dbReference type="NCBI Taxonomy" id="1745966"/>
    <lineage>
        <taxon>Bacteria</taxon>
        <taxon>Pseudomonadati</taxon>
        <taxon>Bacteroidota</taxon>
        <taxon>Cytophagia</taxon>
        <taxon>Cytophagales</taxon>
        <taxon>Hymenobacteraceae</taxon>
        <taxon>Pontibacter</taxon>
    </lineage>
</organism>
<keyword evidence="2" id="KW-1185">Reference proteome</keyword>
<dbReference type="EMBL" id="JBHTLD010000144">
    <property type="protein sequence ID" value="MFD1187472.1"/>
    <property type="molecule type" value="Genomic_DNA"/>
</dbReference>
<protein>
    <submittedName>
        <fullName evidence="1">Uncharacterized protein</fullName>
    </submittedName>
</protein>
<evidence type="ECO:0000313" key="2">
    <source>
        <dbReference type="Proteomes" id="UP001597094"/>
    </source>
</evidence>
<reference evidence="2" key="1">
    <citation type="journal article" date="2019" name="Int. J. Syst. Evol. Microbiol.">
        <title>The Global Catalogue of Microorganisms (GCM) 10K type strain sequencing project: providing services to taxonomists for standard genome sequencing and annotation.</title>
        <authorList>
            <consortium name="The Broad Institute Genomics Platform"/>
            <consortium name="The Broad Institute Genome Sequencing Center for Infectious Disease"/>
            <person name="Wu L."/>
            <person name="Ma J."/>
        </authorList>
    </citation>
    <scope>NUCLEOTIDE SEQUENCE [LARGE SCALE GENOMIC DNA]</scope>
    <source>
        <strain evidence="2">JCM 31319</strain>
    </source>
</reference>
<comment type="caution">
    <text evidence="1">The sequence shown here is derived from an EMBL/GenBank/DDBJ whole genome shotgun (WGS) entry which is preliminary data.</text>
</comment>
<sequence length="211" mass="23051">MEFKAYTEGRLNCYLGVMRPAPLAAGAAPEGSGGNPEGTRNRLREYVNWAAVLSEGKSLWVMVRETPESAKEFRTLAPVRVAWKYDVVANDTEGVGVDKGFVPVEAPYSALHSDQGSASLLFRVPDLRLLLQLTEDALGDVGSHVTVLALQQEDEALVDKLKGNHAPQLTGLLQGEDLLVNVVVGKEQGYYDTFLLKSQESMEEALFRLTS</sequence>
<evidence type="ECO:0000313" key="1">
    <source>
        <dbReference type="EMBL" id="MFD1187472.1"/>
    </source>
</evidence>
<accession>A0ABW3SSP7</accession>
<name>A0ABW3SSP7_9BACT</name>
<dbReference type="Proteomes" id="UP001597094">
    <property type="component" value="Unassembled WGS sequence"/>
</dbReference>
<gene>
    <name evidence="1" type="ORF">ACFQ2O_14735</name>
</gene>